<keyword evidence="2" id="KW-1185">Reference proteome</keyword>
<feature type="non-terminal residue" evidence="1">
    <location>
        <position position="1"/>
    </location>
</feature>
<protein>
    <submittedName>
        <fullName evidence="1">206_t:CDS:1</fullName>
    </submittedName>
</protein>
<sequence length="316" mass="35371">PDPDTPPRIWWCTTGSLTFLPIHAAGIYDSHTDDAQLSSYAISSYTPTLSALLQPSKFTSNSSFKVLSVIEASPPGATYIPNAELELEHIRRHFADKHHLVLEGPEATRPRVTEEMKECNWLHLACHGVQNASRPTKSALLLDDGHLTLEEIIKLSLPKAEFAFLSACQTTAGDEQLSEEAVHIAGGMLLAGYRGVVATMWSIQDELAPEVADEFYAHLLREGGRPDSKKAAEALHISIQRLRKKQNLPLTAWVPFVHLAEWNASGRHWLIDFLTSALPPPHWEETVKPLPIYHKILDVSRSSKRKFYLQHPTDMR</sequence>
<evidence type="ECO:0000313" key="1">
    <source>
        <dbReference type="EMBL" id="CAG8650008.1"/>
    </source>
</evidence>
<dbReference type="Proteomes" id="UP000789525">
    <property type="component" value="Unassembled WGS sequence"/>
</dbReference>
<comment type="caution">
    <text evidence="1">The sequence shown here is derived from an EMBL/GenBank/DDBJ whole genome shotgun (WGS) entry which is preliminary data.</text>
</comment>
<name>A0ACA9NJ80_9GLOM</name>
<evidence type="ECO:0000313" key="2">
    <source>
        <dbReference type="Proteomes" id="UP000789525"/>
    </source>
</evidence>
<organism evidence="1 2">
    <name type="scientific">Acaulospora colombiana</name>
    <dbReference type="NCBI Taxonomy" id="27376"/>
    <lineage>
        <taxon>Eukaryota</taxon>
        <taxon>Fungi</taxon>
        <taxon>Fungi incertae sedis</taxon>
        <taxon>Mucoromycota</taxon>
        <taxon>Glomeromycotina</taxon>
        <taxon>Glomeromycetes</taxon>
        <taxon>Diversisporales</taxon>
        <taxon>Acaulosporaceae</taxon>
        <taxon>Acaulospora</taxon>
    </lineage>
</organism>
<reference evidence="1" key="1">
    <citation type="submission" date="2021-06" db="EMBL/GenBank/DDBJ databases">
        <authorList>
            <person name="Kallberg Y."/>
            <person name="Tangrot J."/>
            <person name="Rosling A."/>
        </authorList>
    </citation>
    <scope>NUCLEOTIDE SEQUENCE</scope>
    <source>
        <strain evidence="1">CL356</strain>
    </source>
</reference>
<gene>
    <name evidence="1" type="ORF">ACOLOM_LOCUS8219</name>
</gene>
<accession>A0ACA9NJ80</accession>
<proteinExistence type="predicted"/>
<dbReference type="EMBL" id="CAJVPT010020690">
    <property type="protein sequence ID" value="CAG8650008.1"/>
    <property type="molecule type" value="Genomic_DNA"/>
</dbReference>